<dbReference type="AlphaFoldDB" id="A0A523UNS5"/>
<comment type="caution">
    <text evidence="5">The sequence shown here is derived from an EMBL/GenBank/DDBJ whole genome shotgun (WGS) entry which is preliminary data.</text>
</comment>
<dbReference type="InterPro" id="IPR011991">
    <property type="entry name" value="ArsR-like_HTH"/>
</dbReference>
<evidence type="ECO:0000313" key="6">
    <source>
        <dbReference type="Proteomes" id="UP000315525"/>
    </source>
</evidence>
<evidence type="ECO:0000256" key="1">
    <source>
        <dbReference type="ARBA" id="ARBA00023015"/>
    </source>
</evidence>
<name>A0A523UNS5_UNCT6</name>
<proteinExistence type="predicted"/>
<protein>
    <submittedName>
        <fullName evidence="5">ArsR family transcriptional regulator</fullName>
    </submittedName>
</protein>
<dbReference type="EMBL" id="SOJN01000134">
    <property type="protein sequence ID" value="TET44197.1"/>
    <property type="molecule type" value="Genomic_DNA"/>
</dbReference>
<dbReference type="PROSITE" id="PS50987">
    <property type="entry name" value="HTH_ARSR_2"/>
    <property type="match status" value="1"/>
</dbReference>
<dbReference type="Pfam" id="PF01022">
    <property type="entry name" value="HTH_5"/>
    <property type="match status" value="1"/>
</dbReference>
<dbReference type="CDD" id="cd00090">
    <property type="entry name" value="HTH_ARSR"/>
    <property type="match status" value="1"/>
</dbReference>
<dbReference type="InterPro" id="IPR036388">
    <property type="entry name" value="WH-like_DNA-bd_sf"/>
</dbReference>
<dbReference type="NCBIfam" id="NF033788">
    <property type="entry name" value="HTH_metalloreg"/>
    <property type="match status" value="1"/>
</dbReference>
<dbReference type="Gene3D" id="1.10.10.10">
    <property type="entry name" value="Winged helix-like DNA-binding domain superfamily/Winged helix DNA-binding domain"/>
    <property type="match status" value="1"/>
</dbReference>
<evidence type="ECO:0000259" key="4">
    <source>
        <dbReference type="PROSITE" id="PS50987"/>
    </source>
</evidence>
<dbReference type="InterPro" id="IPR051081">
    <property type="entry name" value="HTH_MetalResp_TranReg"/>
</dbReference>
<dbReference type="PANTHER" id="PTHR33154:SF33">
    <property type="entry name" value="TRANSCRIPTIONAL REPRESSOR SDPR"/>
    <property type="match status" value="1"/>
</dbReference>
<dbReference type="SUPFAM" id="SSF46785">
    <property type="entry name" value="Winged helix' DNA-binding domain"/>
    <property type="match status" value="1"/>
</dbReference>
<dbReference type="GO" id="GO:0003700">
    <property type="term" value="F:DNA-binding transcription factor activity"/>
    <property type="evidence" value="ECO:0007669"/>
    <property type="project" value="InterPro"/>
</dbReference>
<evidence type="ECO:0000313" key="5">
    <source>
        <dbReference type="EMBL" id="TET44197.1"/>
    </source>
</evidence>
<keyword evidence="3" id="KW-0804">Transcription</keyword>
<dbReference type="Proteomes" id="UP000315525">
    <property type="component" value="Unassembled WGS sequence"/>
</dbReference>
<dbReference type="SMART" id="SM00418">
    <property type="entry name" value="HTH_ARSR"/>
    <property type="match status" value="1"/>
</dbReference>
<dbReference type="PRINTS" id="PR00778">
    <property type="entry name" value="HTHARSR"/>
</dbReference>
<gene>
    <name evidence="5" type="ORF">E3J62_11050</name>
</gene>
<feature type="domain" description="HTH arsR-type" evidence="4">
    <location>
        <begin position="1"/>
        <end position="91"/>
    </location>
</feature>
<dbReference type="GO" id="GO:0003677">
    <property type="term" value="F:DNA binding"/>
    <property type="evidence" value="ECO:0007669"/>
    <property type="project" value="UniProtKB-KW"/>
</dbReference>
<accession>A0A523UNS5</accession>
<dbReference type="InterPro" id="IPR036390">
    <property type="entry name" value="WH_DNA-bd_sf"/>
</dbReference>
<evidence type="ECO:0000256" key="3">
    <source>
        <dbReference type="ARBA" id="ARBA00023163"/>
    </source>
</evidence>
<keyword evidence="2" id="KW-0238">DNA-binding</keyword>
<dbReference type="PANTHER" id="PTHR33154">
    <property type="entry name" value="TRANSCRIPTIONAL REGULATOR, ARSR FAMILY"/>
    <property type="match status" value="1"/>
</dbReference>
<evidence type="ECO:0000256" key="2">
    <source>
        <dbReference type="ARBA" id="ARBA00023125"/>
    </source>
</evidence>
<dbReference type="InterPro" id="IPR001845">
    <property type="entry name" value="HTH_ArsR_DNA-bd_dom"/>
</dbReference>
<keyword evidence="1" id="KW-0805">Transcription regulation</keyword>
<sequence>MEDMVRAFSALGNRRRFKIVVSLLESGGITVGEISRWHRIHQTAASRHLRKLEIAGLVRGEQRGPHVYYSAEVDSSSLAIRSILGIIKRSPKRRVK</sequence>
<reference evidence="5 6" key="1">
    <citation type="submission" date="2019-03" db="EMBL/GenBank/DDBJ databases">
        <title>Metabolic potential of uncultured bacteria and archaea associated with petroleum seepage in deep-sea sediments.</title>
        <authorList>
            <person name="Dong X."/>
            <person name="Hubert C."/>
        </authorList>
    </citation>
    <scope>NUCLEOTIDE SEQUENCE [LARGE SCALE GENOMIC DNA]</scope>
    <source>
        <strain evidence="5">E44_bin18</strain>
    </source>
</reference>
<organism evidence="5 6">
    <name type="scientific">candidate division TA06 bacterium</name>
    <dbReference type="NCBI Taxonomy" id="2250710"/>
    <lineage>
        <taxon>Bacteria</taxon>
        <taxon>Bacteria division TA06</taxon>
    </lineage>
</organism>